<evidence type="ECO:0000256" key="2">
    <source>
        <dbReference type="ARBA" id="ARBA00023015"/>
    </source>
</evidence>
<evidence type="ECO:0000259" key="5">
    <source>
        <dbReference type="Pfam" id="PF04542"/>
    </source>
</evidence>
<evidence type="ECO:0000259" key="6">
    <source>
        <dbReference type="Pfam" id="PF08281"/>
    </source>
</evidence>
<dbReference type="InterPro" id="IPR036388">
    <property type="entry name" value="WH-like_DNA-bd_sf"/>
</dbReference>
<comment type="similarity">
    <text evidence="1">Belongs to the sigma-70 factor family. ECF subfamily.</text>
</comment>
<protein>
    <submittedName>
        <fullName evidence="7">RNA polymerase sigma factor</fullName>
    </submittedName>
</protein>
<keyword evidence="3" id="KW-0731">Sigma factor</keyword>
<evidence type="ECO:0000256" key="4">
    <source>
        <dbReference type="ARBA" id="ARBA00023163"/>
    </source>
</evidence>
<dbReference type="Pfam" id="PF04542">
    <property type="entry name" value="Sigma70_r2"/>
    <property type="match status" value="1"/>
</dbReference>
<reference evidence="7 8" key="1">
    <citation type="journal article" date="2020" name="Arch. Microbiol.">
        <title>Bradyrhizobium campsiandrae sp. nov., a nitrogen-fixing bacterial strain isolated from a native leguminous tree from the Amazon adapted to flooded conditions.</title>
        <authorList>
            <person name="Cabral Michel D."/>
            <person name="Martins da Costa E."/>
            <person name="Azarias Guimaraes A."/>
            <person name="Soares de Carvalho T."/>
            <person name="Santos de Castro Caputo P."/>
            <person name="Willems A."/>
            <person name="de Souza Moreira F.M."/>
        </authorList>
    </citation>
    <scope>NUCLEOTIDE SEQUENCE [LARGE SCALE GENOMIC DNA]</scope>
    <source>
        <strain evidence="8">INPA 384B</strain>
    </source>
</reference>
<dbReference type="Pfam" id="PF08281">
    <property type="entry name" value="Sigma70_r4_2"/>
    <property type="match status" value="1"/>
</dbReference>
<dbReference type="Gene3D" id="1.10.1740.10">
    <property type="match status" value="1"/>
</dbReference>
<dbReference type="InterPro" id="IPR013324">
    <property type="entry name" value="RNA_pol_sigma_r3/r4-like"/>
</dbReference>
<dbReference type="NCBIfam" id="TIGR02937">
    <property type="entry name" value="sigma70-ECF"/>
    <property type="match status" value="1"/>
</dbReference>
<dbReference type="SUPFAM" id="SSF88659">
    <property type="entry name" value="Sigma3 and sigma4 domains of RNA polymerase sigma factors"/>
    <property type="match status" value="1"/>
</dbReference>
<dbReference type="Proteomes" id="UP000639516">
    <property type="component" value="Unassembled WGS sequence"/>
</dbReference>
<comment type="caution">
    <text evidence="7">The sequence shown here is derived from an EMBL/GenBank/DDBJ whole genome shotgun (WGS) entry which is preliminary data.</text>
</comment>
<evidence type="ECO:0000256" key="3">
    <source>
        <dbReference type="ARBA" id="ARBA00023082"/>
    </source>
</evidence>
<dbReference type="InterPro" id="IPR014284">
    <property type="entry name" value="RNA_pol_sigma-70_dom"/>
</dbReference>
<dbReference type="InterPro" id="IPR007627">
    <property type="entry name" value="RNA_pol_sigma70_r2"/>
</dbReference>
<dbReference type="EMBL" id="JAATTO010000030">
    <property type="protein sequence ID" value="MBC9980752.1"/>
    <property type="molecule type" value="Genomic_DNA"/>
</dbReference>
<dbReference type="PANTHER" id="PTHR43133">
    <property type="entry name" value="RNA POLYMERASE ECF-TYPE SIGMA FACTO"/>
    <property type="match status" value="1"/>
</dbReference>
<name>A0ABR7U9W9_9BRAD</name>
<organism evidence="7 8">
    <name type="scientific">Bradyrhizobium campsiandrae</name>
    <dbReference type="NCBI Taxonomy" id="1729892"/>
    <lineage>
        <taxon>Bacteria</taxon>
        <taxon>Pseudomonadati</taxon>
        <taxon>Pseudomonadota</taxon>
        <taxon>Alphaproteobacteria</taxon>
        <taxon>Hyphomicrobiales</taxon>
        <taxon>Nitrobacteraceae</taxon>
        <taxon>Bradyrhizobium</taxon>
    </lineage>
</organism>
<evidence type="ECO:0000313" key="7">
    <source>
        <dbReference type="EMBL" id="MBC9980752.1"/>
    </source>
</evidence>
<keyword evidence="8" id="KW-1185">Reference proteome</keyword>
<keyword evidence="2" id="KW-0805">Transcription regulation</keyword>
<evidence type="ECO:0000313" key="8">
    <source>
        <dbReference type="Proteomes" id="UP000639516"/>
    </source>
</evidence>
<dbReference type="Gene3D" id="1.10.10.10">
    <property type="entry name" value="Winged helix-like DNA-binding domain superfamily/Winged helix DNA-binding domain"/>
    <property type="match status" value="1"/>
</dbReference>
<dbReference type="InterPro" id="IPR013249">
    <property type="entry name" value="RNA_pol_sigma70_r4_t2"/>
</dbReference>
<feature type="domain" description="RNA polymerase sigma-70 region 2" evidence="5">
    <location>
        <begin position="31"/>
        <end position="89"/>
    </location>
</feature>
<dbReference type="PANTHER" id="PTHR43133:SF63">
    <property type="entry name" value="RNA POLYMERASE SIGMA FACTOR FECI-RELATED"/>
    <property type="match status" value="1"/>
</dbReference>
<dbReference type="SUPFAM" id="SSF88946">
    <property type="entry name" value="Sigma2 domain of RNA polymerase sigma factors"/>
    <property type="match status" value="1"/>
</dbReference>
<dbReference type="InterPro" id="IPR013325">
    <property type="entry name" value="RNA_pol_sigma_r2"/>
</dbReference>
<dbReference type="InterPro" id="IPR039425">
    <property type="entry name" value="RNA_pol_sigma-70-like"/>
</dbReference>
<proteinExistence type="inferred from homology"/>
<feature type="domain" description="RNA polymerase sigma factor 70 region 4 type 2" evidence="6">
    <location>
        <begin position="119"/>
        <end position="171"/>
    </location>
</feature>
<gene>
    <name evidence="7" type="ORF">HA482_21355</name>
</gene>
<evidence type="ECO:0000256" key="1">
    <source>
        <dbReference type="ARBA" id="ARBA00010641"/>
    </source>
</evidence>
<accession>A0ABR7U9W9</accession>
<keyword evidence="4" id="KW-0804">Transcription</keyword>
<sequence length="231" mass="26392">MGTELSGARTMTDSNIRILRELLLAEYATLDRRLARRLGSAELASEVLHETYLRLEAIGEIAEVRNPRAYLFRIALNVANDRRRAESRRLTSAEIDSLLDIPDDRPNAARIVEDRSEIELLKRAIAELPDRRRRVLLLSRVEAMPNREIAELLGVTVRTIEMDLKQAIEHCAERMKRPSRDKFGFLFPRPSHVRRHVVRGQSLATGVCGEALDRDRAQKKRSFQTIGFLGS</sequence>
<dbReference type="RefSeq" id="WP_188102254.1">
    <property type="nucleotide sequence ID" value="NZ_JAANIH010000025.1"/>
</dbReference>